<gene>
    <name evidence="2" type="ORF">K458DRAFT_389958</name>
</gene>
<accession>A0A6G1IYL9</accession>
<dbReference type="OrthoDB" id="3798839at2759"/>
<reference evidence="2" key="1">
    <citation type="journal article" date="2020" name="Stud. Mycol.">
        <title>101 Dothideomycetes genomes: a test case for predicting lifestyles and emergence of pathogens.</title>
        <authorList>
            <person name="Haridas S."/>
            <person name="Albert R."/>
            <person name="Binder M."/>
            <person name="Bloem J."/>
            <person name="Labutti K."/>
            <person name="Salamov A."/>
            <person name="Andreopoulos B."/>
            <person name="Baker S."/>
            <person name="Barry K."/>
            <person name="Bills G."/>
            <person name="Bluhm B."/>
            <person name="Cannon C."/>
            <person name="Castanera R."/>
            <person name="Culley D."/>
            <person name="Daum C."/>
            <person name="Ezra D."/>
            <person name="Gonzalez J."/>
            <person name="Henrissat B."/>
            <person name="Kuo A."/>
            <person name="Liang C."/>
            <person name="Lipzen A."/>
            <person name="Lutzoni F."/>
            <person name="Magnuson J."/>
            <person name="Mondo S."/>
            <person name="Nolan M."/>
            <person name="Ohm R."/>
            <person name="Pangilinan J."/>
            <person name="Park H.-J."/>
            <person name="Ramirez L."/>
            <person name="Alfaro M."/>
            <person name="Sun H."/>
            <person name="Tritt A."/>
            <person name="Yoshinaga Y."/>
            <person name="Zwiers L.-H."/>
            <person name="Turgeon B."/>
            <person name="Goodwin S."/>
            <person name="Spatafora J."/>
            <person name="Crous P."/>
            <person name="Grigoriev I."/>
        </authorList>
    </citation>
    <scope>NUCLEOTIDE SEQUENCE</scope>
    <source>
        <strain evidence="2">CBS 122367</strain>
    </source>
</reference>
<keyword evidence="3" id="KW-1185">Reference proteome</keyword>
<sequence length="164" mass="18394">MDPNIEVHKPGQPLVGLLIERLEKAPLFSAEIYSEPEAASFVDAHVESETETATDLHTGSPKPPAANVERLEPLLSSPAPSTPELAIYYPQLGRVNSLRDILFVKNPREHIAAAYAQCNICLEEHVTVSMHNVAQYEHQYRMLCPRQLLRMGNVRRYNCSSCRS</sequence>
<feature type="region of interest" description="Disordered" evidence="1">
    <location>
        <begin position="47"/>
        <end position="67"/>
    </location>
</feature>
<protein>
    <submittedName>
        <fullName evidence="2">Uncharacterized protein</fullName>
    </submittedName>
</protein>
<evidence type="ECO:0000313" key="3">
    <source>
        <dbReference type="Proteomes" id="UP000799291"/>
    </source>
</evidence>
<evidence type="ECO:0000256" key="1">
    <source>
        <dbReference type="SAM" id="MobiDB-lite"/>
    </source>
</evidence>
<dbReference type="Proteomes" id="UP000799291">
    <property type="component" value="Unassembled WGS sequence"/>
</dbReference>
<dbReference type="EMBL" id="MU005584">
    <property type="protein sequence ID" value="KAF2683344.1"/>
    <property type="molecule type" value="Genomic_DNA"/>
</dbReference>
<evidence type="ECO:0000313" key="2">
    <source>
        <dbReference type="EMBL" id="KAF2683344.1"/>
    </source>
</evidence>
<dbReference type="AlphaFoldDB" id="A0A6G1IYL9"/>
<proteinExistence type="predicted"/>
<organism evidence="2 3">
    <name type="scientific">Lentithecium fluviatile CBS 122367</name>
    <dbReference type="NCBI Taxonomy" id="1168545"/>
    <lineage>
        <taxon>Eukaryota</taxon>
        <taxon>Fungi</taxon>
        <taxon>Dikarya</taxon>
        <taxon>Ascomycota</taxon>
        <taxon>Pezizomycotina</taxon>
        <taxon>Dothideomycetes</taxon>
        <taxon>Pleosporomycetidae</taxon>
        <taxon>Pleosporales</taxon>
        <taxon>Massarineae</taxon>
        <taxon>Lentitheciaceae</taxon>
        <taxon>Lentithecium</taxon>
    </lineage>
</organism>
<name>A0A6G1IYL9_9PLEO</name>